<name>A0ABT4GIP9_9BACL</name>
<reference evidence="1 2" key="1">
    <citation type="submission" date="2022-05" db="EMBL/GenBank/DDBJ databases">
        <title>Genome Sequencing of Bee-Associated Microbes.</title>
        <authorList>
            <person name="Dunlap C."/>
        </authorList>
    </citation>
    <scope>NUCLEOTIDE SEQUENCE [LARGE SCALE GENOMIC DNA]</scope>
    <source>
        <strain evidence="1 2">NRRL B-14421</strain>
    </source>
</reference>
<accession>A0ABT4GIP9</accession>
<protein>
    <recommendedName>
        <fullName evidence="3">DNA mismatch repair protein</fullName>
    </recommendedName>
</protein>
<keyword evidence="2" id="KW-1185">Reference proteome</keyword>
<dbReference type="Proteomes" id="UP001527099">
    <property type="component" value="Unassembled WGS sequence"/>
</dbReference>
<gene>
    <name evidence="1" type="ORF">M5X19_23875</name>
</gene>
<comment type="caution">
    <text evidence="1">The sequence shown here is derived from an EMBL/GenBank/DDBJ whole genome shotgun (WGS) entry which is preliminary data.</text>
</comment>
<dbReference type="EMBL" id="JAMDMX010000083">
    <property type="protein sequence ID" value="MCY9695919.1"/>
    <property type="molecule type" value="Genomic_DNA"/>
</dbReference>
<dbReference type="RefSeq" id="WP_268617083.1">
    <property type="nucleotide sequence ID" value="NZ_JAMDMX010000083.1"/>
</dbReference>
<organism evidence="1 2">
    <name type="scientific">Paenibacillus alginolyticus</name>
    <dbReference type="NCBI Taxonomy" id="59839"/>
    <lineage>
        <taxon>Bacteria</taxon>
        <taxon>Bacillati</taxon>
        <taxon>Bacillota</taxon>
        <taxon>Bacilli</taxon>
        <taxon>Bacillales</taxon>
        <taxon>Paenibacillaceae</taxon>
        <taxon>Paenibacillus</taxon>
    </lineage>
</organism>
<proteinExistence type="predicted"/>
<evidence type="ECO:0008006" key="3">
    <source>
        <dbReference type="Google" id="ProtNLM"/>
    </source>
</evidence>
<sequence length="205" mass="23506">MLVGDELYIATRRYLIDYGMRHLNGLGADHICKVCIQNGGSCCRTCSHLIDGLGCQNRNTSCTSWLCGYLKLLFYKAGLIKDWDTFWDEVPGIEFRKDSTPPLVKMTTHLEVPMMRELGEALANDLKVKLSRDKNNLDFIVLARDLDNLIDEIEFADHSDIAVHLIKRLNYLIKDFHEFHQAIKNIELHKWGEKTTQVQKGGILI</sequence>
<evidence type="ECO:0000313" key="2">
    <source>
        <dbReference type="Proteomes" id="UP001527099"/>
    </source>
</evidence>
<evidence type="ECO:0000313" key="1">
    <source>
        <dbReference type="EMBL" id="MCY9695919.1"/>
    </source>
</evidence>